<dbReference type="EMBL" id="JH992986">
    <property type="protein sequence ID" value="EKX48268.1"/>
    <property type="molecule type" value="Genomic_DNA"/>
</dbReference>
<reference evidence="4" key="2">
    <citation type="submission" date="2012-11" db="EMBL/GenBank/DDBJ databases">
        <authorList>
            <person name="Kuo A."/>
            <person name="Curtis B.A."/>
            <person name="Tanifuji G."/>
            <person name="Burki F."/>
            <person name="Gruber A."/>
            <person name="Irimia M."/>
            <person name="Maruyama S."/>
            <person name="Arias M.C."/>
            <person name="Ball S.G."/>
            <person name="Gile G.H."/>
            <person name="Hirakawa Y."/>
            <person name="Hopkins J.F."/>
            <person name="Rensing S.A."/>
            <person name="Schmutz J."/>
            <person name="Symeonidi A."/>
            <person name="Elias M."/>
            <person name="Eveleigh R.J."/>
            <person name="Herman E.K."/>
            <person name="Klute M.J."/>
            <person name="Nakayama T."/>
            <person name="Obornik M."/>
            <person name="Reyes-Prieto A."/>
            <person name="Armbrust E.V."/>
            <person name="Aves S.J."/>
            <person name="Beiko R.G."/>
            <person name="Coutinho P."/>
            <person name="Dacks J.B."/>
            <person name="Durnford D.G."/>
            <person name="Fast N.M."/>
            <person name="Green B.R."/>
            <person name="Grisdale C."/>
            <person name="Hempe F."/>
            <person name="Henrissat B."/>
            <person name="Hoppner M.P."/>
            <person name="Ishida K.-I."/>
            <person name="Kim E."/>
            <person name="Koreny L."/>
            <person name="Kroth P.G."/>
            <person name="Liu Y."/>
            <person name="Malik S.-B."/>
            <person name="Maier U.G."/>
            <person name="McRose D."/>
            <person name="Mock T."/>
            <person name="Neilson J.A."/>
            <person name="Onodera N.T."/>
            <person name="Poole A.M."/>
            <person name="Pritham E.J."/>
            <person name="Richards T.A."/>
            <person name="Rocap G."/>
            <person name="Roy S.W."/>
            <person name="Sarai C."/>
            <person name="Schaack S."/>
            <person name="Shirato S."/>
            <person name="Slamovits C.H."/>
            <person name="Spencer D.F."/>
            <person name="Suzuki S."/>
            <person name="Worden A.Z."/>
            <person name="Zauner S."/>
            <person name="Barry K."/>
            <person name="Bell C."/>
            <person name="Bharti A.K."/>
            <person name="Crow J.A."/>
            <person name="Grimwood J."/>
            <person name="Kramer R."/>
            <person name="Lindquist E."/>
            <person name="Lucas S."/>
            <person name="Salamov A."/>
            <person name="McFadden G.I."/>
            <person name="Lane C.E."/>
            <person name="Keeling P.J."/>
            <person name="Gray M.W."/>
            <person name="Grigoriev I.V."/>
            <person name="Archibald J.M."/>
        </authorList>
    </citation>
    <scope>NUCLEOTIDE SEQUENCE</scope>
    <source>
        <strain evidence="4">CCMP2712</strain>
    </source>
</reference>
<proteinExistence type="predicted"/>
<keyword evidence="1" id="KW-0175">Coiled coil</keyword>
<dbReference type="RefSeq" id="XP_005835248.1">
    <property type="nucleotide sequence ID" value="XM_005835191.1"/>
</dbReference>
<organism evidence="2">
    <name type="scientific">Guillardia theta (strain CCMP2712)</name>
    <name type="common">Cryptophyte</name>
    <dbReference type="NCBI Taxonomy" id="905079"/>
    <lineage>
        <taxon>Eukaryota</taxon>
        <taxon>Cryptophyceae</taxon>
        <taxon>Pyrenomonadales</taxon>
        <taxon>Geminigeraceae</taxon>
        <taxon>Guillardia</taxon>
    </lineage>
</organism>
<dbReference type="Proteomes" id="UP000011087">
    <property type="component" value="Unassembled WGS sequence"/>
</dbReference>
<reference evidence="2 4" key="1">
    <citation type="journal article" date="2012" name="Nature">
        <title>Algal genomes reveal evolutionary mosaicism and the fate of nucleomorphs.</title>
        <authorList>
            <consortium name="DOE Joint Genome Institute"/>
            <person name="Curtis B.A."/>
            <person name="Tanifuji G."/>
            <person name="Burki F."/>
            <person name="Gruber A."/>
            <person name="Irimia M."/>
            <person name="Maruyama S."/>
            <person name="Arias M.C."/>
            <person name="Ball S.G."/>
            <person name="Gile G.H."/>
            <person name="Hirakawa Y."/>
            <person name="Hopkins J.F."/>
            <person name="Kuo A."/>
            <person name="Rensing S.A."/>
            <person name="Schmutz J."/>
            <person name="Symeonidi A."/>
            <person name="Elias M."/>
            <person name="Eveleigh R.J."/>
            <person name="Herman E.K."/>
            <person name="Klute M.J."/>
            <person name="Nakayama T."/>
            <person name="Obornik M."/>
            <person name="Reyes-Prieto A."/>
            <person name="Armbrust E.V."/>
            <person name="Aves S.J."/>
            <person name="Beiko R.G."/>
            <person name="Coutinho P."/>
            <person name="Dacks J.B."/>
            <person name="Durnford D.G."/>
            <person name="Fast N.M."/>
            <person name="Green B.R."/>
            <person name="Grisdale C.J."/>
            <person name="Hempel F."/>
            <person name="Henrissat B."/>
            <person name="Hoppner M.P."/>
            <person name="Ishida K."/>
            <person name="Kim E."/>
            <person name="Koreny L."/>
            <person name="Kroth P.G."/>
            <person name="Liu Y."/>
            <person name="Malik S.B."/>
            <person name="Maier U.G."/>
            <person name="McRose D."/>
            <person name="Mock T."/>
            <person name="Neilson J.A."/>
            <person name="Onodera N.T."/>
            <person name="Poole A.M."/>
            <person name="Pritham E.J."/>
            <person name="Richards T.A."/>
            <person name="Rocap G."/>
            <person name="Roy S.W."/>
            <person name="Sarai C."/>
            <person name="Schaack S."/>
            <person name="Shirato S."/>
            <person name="Slamovits C.H."/>
            <person name="Spencer D.F."/>
            <person name="Suzuki S."/>
            <person name="Worden A.Z."/>
            <person name="Zauner S."/>
            <person name="Barry K."/>
            <person name="Bell C."/>
            <person name="Bharti A.K."/>
            <person name="Crow J.A."/>
            <person name="Grimwood J."/>
            <person name="Kramer R."/>
            <person name="Lindquist E."/>
            <person name="Lucas S."/>
            <person name="Salamov A."/>
            <person name="McFadden G.I."/>
            <person name="Lane C.E."/>
            <person name="Keeling P.J."/>
            <person name="Gray M.W."/>
            <person name="Grigoriev I.V."/>
            <person name="Archibald J.M."/>
        </authorList>
    </citation>
    <scope>NUCLEOTIDE SEQUENCE</scope>
    <source>
        <strain evidence="2 4">CCMP2712</strain>
    </source>
</reference>
<dbReference type="GeneID" id="17305046"/>
<reference evidence="3" key="3">
    <citation type="submission" date="2015-06" db="UniProtKB">
        <authorList>
            <consortium name="EnsemblProtists"/>
        </authorList>
    </citation>
    <scope>IDENTIFICATION</scope>
</reference>
<name>L1JID4_GUITC</name>
<accession>L1JID4</accession>
<dbReference type="HOGENOM" id="CLU_884100_0_0_1"/>
<protein>
    <submittedName>
        <fullName evidence="2 3">Uncharacterized protein</fullName>
    </submittedName>
</protein>
<evidence type="ECO:0000313" key="2">
    <source>
        <dbReference type="EMBL" id="EKX48268.1"/>
    </source>
</evidence>
<evidence type="ECO:0000313" key="4">
    <source>
        <dbReference type="Proteomes" id="UP000011087"/>
    </source>
</evidence>
<keyword evidence="4" id="KW-1185">Reference proteome</keyword>
<gene>
    <name evidence="2" type="ORF">GUITHDRAFT_105872</name>
</gene>
<dbReference type="KEGG" id="gtt:GUITHDRAFT_105872"/>
<dbReference type="EnsemblProtists" id="EKX48268">
    <property type="protein sequence ID" value="EKX48268"/>
    <property type="gene ID" value="GUITHDRAFT_105872"/>
</dbReference>
<dbReference type="PaxDb" id="55529-EKX48268"/>
<dbReference type="AlphaFoldDB" id="L1JID4"/>
<sequence>MRASSSFTHISDMISFLDKKPLPECSRYLNSAEKQWITGYLTDLSNFKSISRFTLSKLNEAKETARLRAEKEKVKLAVIVDLLFRFARVHEDIHGDCMSTLVKELVTFVYTNKDAETLEAMDRDPEEDNRLYYLFSVTPIVSELQSILEKDDILIARCKNEVDKTVKAERVMIQAQAELSSKLNIIQSREIELTAEVRKNNELMLQLEKMTQKCYELEIFRQRCEDLQSVNEDLSKDVKLIRKQRDDLTRLAQEQADEVKALRDEVDIFQARVAQLNKFDHLRDTQRRFTSLLWATKISKQGATISGMTADIEKL</sequence>
<evidence type="ECO:0000256" key="1">
    <source>
        <dbReference type="SAM" id="Coils"/>
    </source>
</evidence>
<evidence type="ECO:0000313" key="3">
    <source>
        <dbReference type="EnsemblProtists" id="EKX48268"/>
    </source>
</evidence>
<feature type="coiled-coil region" evidence="1">
    <location>
        <begin position="193"/>
        <end position="272"/>
    </location>
</feature>